<organism evidence="2 3">
    <name type="scientific">Chitinophaga dinghuensis</name>
    <dbReference type="NCBI Taxonomy" id="1539050"/>
    <lineage>
        <taxon>Bacteria</taxon>
        <taxon>Pseudomonadati</taxon>
        <taxon>Bacteroidota</taxon>
        <taxon>Chitinophagia</taxon>
        <taxon>Chitinophagales</taxon>
        <taxon>Chitinophagaceae</taxon>
        <taxon>Chitinophaga</taxon>
    </lineage>
</organism>
<dbReference type="Gene3D" id="1.25.40.390">
    <property type="match status" value="1"/>
</dbReference>
<dbReference type="InterPro" id="IPR011990">
    <property type="entry name" value="TPR-like_helical_dom_sf"/>
</dbReference>
<evidence type="ECO:0000313" key="3">
    <source>
        <dbReference type="Proteomes" id="UP000249819"/>
    </source>
</evidence>
<comment type="caution">
    <text evidence="2">The sequence shown here is derived from an EMBL/GenBank/DDBJ whole genome shotgun (WGS) entry which is preliminary data.</text>
</comment>
<keyword evidence="1" id="KW-0732">Signal</keyword>
<reference evidence="2 3" key="1">
    <citation type="submission" date="2018-06" db="EMBL/GenBank/DDBJ databases">
        <title>Genomic Encyclopedia of Archaeal and Bacterial Type Strains, Phase II (KMG-II): from individual species to whole genera.</title>
        <authorList>
            <person name="Goeker M."/>
        </authorList>
    </citation>
    <scope>NUCLEOTIDE SEQUENCE [LARGE SCALE GENOMIC DNA]</scope>
    <source>
        <strain evidence="2 3">DSM 29821</strain>
    </source>
</reference>
<gene>
    <name evidence="2" type="ORF">CLV59_101304</name>
</gene>
<dbReference type="InterPro" id="IPR041662">
    <property type="entry name" value="SusD-like_2"/>
</dbReference>
<dbReference type="OrthoDB" id="614457at2"/>
<evidence type="ECO:0000256" key="1">
    <source>
        <dbReference type="SAM" id="SignalP"/>
    </source>
</evidence>
<dbReference type="AlphaFoldDB" id="A0A327WCF6"/>
<dbReference type="SUPFAM" id="SSF48452">
    <property type="entry name" value="TPR-like"/>
    <property type="match status" value="1"/>
</dbReference>
<feature type="chain" id="PRO_5016334678" evidence="1">
    <location>
        <begin position="26"/>
        <end position="453"/>
    </location>
</feature>
<accession>A0A327WCF6</accession>
<feature type="signal peptide" evidence="1">
    <location>
        <begin position="1"/>
        <end position="25"/>
    </location>
</feature>
<dbReference type="Pfam" id="PF12771">
    <property type="entry name" value="SusD-like_2"/>
    <property type="match status" value="1"/>
</dbReference>
<protein>
    <submittedName>
        <fullName evidence="2">SusD-like starch-binding protein associating with outer membrane</fullName>
    </submittedName>
</protein>
<evidence type="ECO:0000313" key="2">
    <source>
        <dbReference type="EMBL" id="RAJ87552.1"/>
    </source>
</evidence>
<dbReference type="PROSITE" id="PS51257">
    <property type="entry name" value="PROKAR_LIPOPROTEIN"/>
    <property type="match status" value="1"/>
</dbReference>
<dbReference type="RefSeq" id="WP_111590232.1">
    <property type="nucleotide sequence ID" value="NZ_QLMA01000001.1"/>
</dbReference>
<name>A0A327WCF6_9BACT</name>
<dbReference type="EMBL" id="QLMA01000001">
    <property type="protein sequence ID" value="RAJ87552.1"/>
    <property type="molecule type" value="Genomic_DNA"/>
</dbReference>
<dbReference type="Proteomes" id="UP000249819">
    <property type="component" value="Unassembled WGS sequence"/>
</dbReference>
<sequence>MKFRNIIATGLLGCALFTGFSCSKAFVDPDINKDPNNPVSVSSSALLPSAEVAMGYTFGSDFSRFGSMFAQQITGVDRQFEAYNSYIFSTQDFDNCWSLVYSSIMKNLQLMIVNSPKGNGGYNPYSSIAKILMAYSITTVSDYWGDVPYSEAFNGLDKLQPKYDKQQDIYTAAQKLLADAVANLALRQALPGTVEPGADDIVFGGDINKWMQLGRVLQARLYIHVSKFDNTAPQKALDAIAAGGFSSNDDNFQVAFGSAATSNAPYYQFETGRGGYLAYDISYWSTTLQANNDPRYPRLIDVSGGGLNKNYYFNPAGSVPLTTYPEQLFIQAEAYWRLGNLPQAAIAYQAGIAASMKQYGVADADAATYIAANGTLSNVAATAFTQIMTQKYFAMYLNPEVFTDWRRTGVPSLTPIAGTQIPRRFLYPQQELSYNAPNVNSKLGLYSKVWWDQ</sequence>
<keyword evidence="3" id="KW-1185">Reference proteome</keyword>
<proteinExistence type="predicted"/>